<organism evidence="1 2">
    <name type="scientific">Sparassis crispa</name>
    <dbReference type="NCBI Taxonomy" id="139825"/>
    <lineage>
        <taxon>Eukaryota</taxon>
        <taxon>Fungi</taxon>
        <taxon>Dikarya</taxon>
        <taxon>Basidiomycota</taxon>
        <taxon>Agaricomycotina</taxon>
        <taxon>Agaricomycetes</taxon>
        <taxon>Polyporales</taxon>
        <taxon>Sparassidaceae</taxon>
        <taxon>Sparassis</taxon>
    </lineage>
</organism>
<dbReference type="EMBL" id="BFAD01000012">
    <property type="protein sequence ID" value="GBE88005.1"/>
    <property type="molecule type" value="Genomic_DNA"/>
</dbReference>
<evidence type="ECO:0000313" key="2">
    <source>
        <dbReference type="Proteomes" id="UP000287166"/>
    </source>
</evidence>
<reference evidence="1 2" key="1">
    <citation type="journal article" date="2018" name="Sci. Rep.">
        <title>Genome sequence of the cauliflower mushroom Sparassis crispa (Hanabiratake) and its association with beneficial usage.</title>
        <authorList>
            <person name="Kiyama R."/>
            <person name="Furutani Y."/>
            <person name="Kawaguchi K."/>
            <person name="Nakanishi T."/>
        </authorList>
    </citation>
    <scope>NUCLEOTIDE SEQUENCE [LARGE SCALE GENOMIC DNA]</scope>
</reference>
<protein>
    <submittedName>
        <fullName evidence="1">Uncharacterized protein</fullName>
    </submittedName>
</protein>
<sequence length="480" mass="54550">MLSHRVCRAVNSAARCNHRCLSTASPKYPPKVRALPFQLSAAEVITRWSVGMSIASGGTNLLASIAARYLPWLGFTPHQPVHIQAVYLPVWMVDAHVDADVWIQNERQNRLQNYGTYMYQSYMPGFVFEPISSLSLAHPAYTQFNNVRFSEDLETQHGSDILCLPFTHTPFKLIDLARSLSYEEATTTEPKPLRFDPESVKERLIAAYPLLLPVYIARYELRLLGHQPEEPISYTVVVEAHSKKGRIIVENIHRRIVTDLADEIQQIPGESDTFLATLVGMFPNEGVQVYGPYSSHADRFVGNIRSDDVPASFDKQGAEAVAAAKSQLRDVAPNEMGKGYVNAAFRQPLRRWINAAASRNGALEEYRRRYFDPSSLGPEAAAPVDWEDPRIREHTQEETLKTELWMRLCEYCRRCQLLLSEFESKSLTHGKDGVAKRLEDAKQFMEKSEPSWLAEWRSRSGEKPLWEPVALQRNTIVLFD</sequence>
<comment type="caution">
    <text evidence="1">The sequence shown here is derived from an EMBL/GenBank/DDBJ whole genome shotgun (WGS) entry which is preliminary data.</text>
</comment>
<gene>
    <name evidence="1" type="ORF">SCP_1202310</name>
</gene>
<dbReference type="RefSeq" id="XP_027618918.1">
    <property type="nucleotide sequence ID" value="XM_027763117.1"/>
</dbReference>
<evidence type="ECO:0000313" key="1">
    <source>
        <dbReference type="EMBL" id="GBE88005.1"/>
    </source>
</evidence>
<proteinExistence type="predicted"/>
<dbReference type="AlphaFoldDB" id="A0A401H0P7"/>
<dbReference type="GeneID" id="38784922"/>
<name>A0A401H0P7_9APHY</name>
<keyword evidence="2" id="KW-1185">Reference proteome</keyword>
<dbReference type="InParanoid" id="A0A401H0P7"/>
<dbReference type="Proteomes" id="UP000287166">
    <property type="component" value="Unassembled WGS sequence"/>
</dbReference>
<dbReference type="OrthoDB" id="2349883at2759"/>
<accession>A0A401H0P7</accession>